<dbReference type="SUPFAM" id="SSF53448">
    <property type="entry name" value="Nucleotide-diphospho-sugar transferases"/>
    <property type="match status" value="1"/>
</dbReference>
<dbReference type="Gene3D" id="3.90.550.20">
    <property type="match status" value="1"/>
</dbReference>
<organism evidence="3">
    <name type="scientific">viral metagenome</name>
    <dbReference type="NCBI Taxonomy" id="1070528"/>
    <lineage>
        <taxon>unclassified sequences</taxon>
        <taxon>metagenomes</taxon>
        <taxon>organismal metagenomes</taxon>
    </lineage>
</organism>
<dbReference type="GO" id="GO:0016020">
    <property type="term" value="C:membrane"/>
    <property type="evidence" value="ECO:0007669"/>
    <property type="project" value="GOC"/>
</dbReference>
<proteinExistence type="predicted"/>
<protein>
    <recommendedName>
        <fullName evidence="4">Glycosyltransferase</fullName>
    </recommendedName>
</protein>
<dbReference type="GO" id="GO:0000030">
    <property type="term" value="F:mannosyltransferase activity"/>
    <property type="evidence" value="ECO:0007669"/>
    <property type="project" value="TreeGrafter"/>
</dbReference>
<name>A0A6C0CE44_9ZZZZ</name>
<dbReference type="AlphaFoldDB" id="A0A6C0CE44"/>
<dbReference type="EMBL" id="MN739397">
    <property type="protein sequence ID" value="QHT02721.1"/>
    <property type="molecule type" value="Genomic_DNA"/>
</dbReference>
<keyword evidence="1" id="KW-0808">Transferase</keyword>
<dbReference type="InterPro" id="IPR007577">
    <property type="entry name" value="GlycoTrfase_DXD_sugar-bd_CS"/>
</dbReference>
<sequence length="396" mass="44956">MVKRRTHQKAVKPKKNISQSIPKKLHFIWLGPKQPPYLEKFMKTFEAHAPGYKQRLWGDDDITKKNFPITYDTIKKVREYQGDKIKEYTNQKTMLKTKGDPYTYSKYAQVADLMRYEIVNTYGGYYFDANMFLLKDITKLFNRKEKFVGCNELGPNMKKSPILSNSFFGAVPNSPVLKRILNKKFLDSIDLKTLDVDFETGPGALRYVLNIDKDSYHIFPANTFYPYILPWTADGDDHPLRKSSKPKCTGKKRTKKRTLKMKDNLWLEFPCKKYKGVYGIKLWESGGSWSRPKKWYEKEGSKLQSQYQGGYANEQRGGFACVPCAAAVVGTGPLGMGVAAAGACAYGAKKGIDYYNKCKTKKGKNKDKGKTKGKTNGKTKGKTNGKTKGKGKSKSN</sequence>
<dbReference type="Pfam" id="PF04488">
    <property type="entry name" value="Gly_transf_sug"/>
    <property type="match status" value="1"/>
</dbReference>
<reference evidence="3" key="1">
    <citation type="journal article" date="2020" name="Nature">
        <title>Giant virus diversity and host interactions through global metagenomics.</title>
        <authorList>
            <person name="Schulz F."/>
            <person name="Roux S."/>
            <person name="Paez-Espino D."/>
            <person name="Jungbluth S."/>
            <person name="Walsh D.A."/>
            <person name="Denef V.J."/>
            <person name="McMahon K.D."/>
            <person name="Konstantinidis K.T."/>
            <person name="Eloe-Fadrosh E.A."/>
            <person name="Kyrpides N.C."/>
            <person name="Woyke T."/>
        </authorList>
    </citation>
    <scope>NUCLEOTIDE SEQUENCE</scope>
    <source>
        <strain evidence="3">GVMAG-M-3300020595-32</strain>
    </source>
</reference>
<accession>A0A6C0CE44</accession>
<dbReference type="PANTHER" id="PTHR32385:SF15">
    <property type="entry name" value="INOSITOL PHOSPHOCERAMIDE MANNOSYLTRANSFERASE 1"/>
    <property type="match status" value="1"/>
</dbReference>
<evidence type="ECO:0000313" key="3">
    <source>
        <dbReference type="EMBL" id="QHT02721.1"/>
    </source>
</evidence>
<dbReference type="GO" id="GO:0051999">
    <property type="term" value="P:mannosyl-inositol phosphorylceramide biosynthetic process"/>
    <property type="evidence" value="ECO:0007669"/>
    <property type="project" value="TreeGrafter"/>
</dbReference>
<dbReference type="InterPro" id="IPR029044">
    <property type="entry name" value="Nucleotide-diphossugar_trans"/>
</dbReference>
<evidence type="ECO:0008006" key="4">
    <source>
        <dbReference type="Google" id="ProtNLM"/>
    </source>
</evidence>
<evidence type="ECO:0000256" key="1">
    <source>
        <dbReference type="ARBA" id="ARBA00022679"/>
    </source>
</evidence>
<feature type="region of interest" description="Disordered" evidence="2">
    <location>
        <begin position="359"/>
        <end position="396"/>
    </location>
</feature>
<dbReference type="InterPro" id="IPR051706">
    <property type="entry name" value="Glycosyltransferase_domain"/>
</dbReference>
<dbReference type="PANTHER" id="PTHR32385">
    <property type="entry name" value="MANNOSYL PHOSPHORYLINOSITOL CERAMIDE SYNTHASE"/>
    <property type="match status" value="1"/>
</dbReference>
<evidence type="ECO:0000256" key="2">
    <source>
        <dbReference type="SAM" id="MobiDB-lite"/>
    </source>
</evidence>